<name>A0A0K9NX52_ZOSMR</name>
<dbReference type="Pfam" id="PF00295">
    <property type="entry name" value="Glyco_hydro_28"/>
    <property type="match status" value="1"/>
</dbReference>
<evidence type="ECO:0000256" key="5">
    <source>
        <dbReference type="ARBA" id="ARBA00022801"/>
    </source>
</evidence>
<dbReference type="OMA" id="EHERKSH"/>
<dbReference type="InterPro" id="IPR000743">
    <property type="entry name" value="Glyco_hydro_28"/>
</dbReference>
<comment type="subcellular location">
    <subcellularLocation>
        <location evidence="1">Secreted</location>
        <location evidence="1">Cell wall</location>
    </subcellularLocation>
</comment>
<dbReference type="InterPro" id="IPR011050">
    <property type="entry name" value="Pectin_lyase_fold/virulence"/>
</dbReference>
<dbReference type="GO" id="GO:0004650">
    <property type="term" value="F:polygalacturonase activity"/>
    <property type="evidence" value="ECO:0007669"/>
    <property type="project" value="InterPro"/>
</dbReference>
<accession>A0A0K9NX52</accession>
<sequence>MVLVPSGKYLTAMAFLKGPCKGPMTFKLDGVLLATKDLSKYQRKNWISFEFIKNFKLIGRGTFDGQGQSAWANNKRTGKTFPTSLQFTNIDNGVVQGFSLLNAKMFHMMIFRCNNLMVDSVKINAPGNSPNTDGIHISLCNNIIIKNTKISTGDDCISIGQTNRGLSITNVICGPGHGISVGSLGKYNSDKDVSDIMVSRCNIKGTTNGVRIKTWQKSYPLTCRNFTFQNIKMDNVLNPIIIDQEYCPYGNGRCGGQSTSSQVSIRDVTYDTIKGSSASQVAINLKCSKSHPCKNLRFRNVNLKYNRGTTQSTCLNVANPNMNSVYPLTCKR</sequence>
<evidence type="ECO:0000256" key="15">
    <source>
        <dbReference type="RuleBase" id="RU361169"/>
    </source>
</evidence>
<dbReference type="EMBL" id="LFYR01001504">
    <property type="protein sequence ID" value="KMZ61329.1"/>
    <property type="molecule type" value="Genomic_DNA"/>
</dbReference>
<gene>
    <name evidence="16" type="ORF">ZOSMA_537G00030</name>
</gene>
<protein>
    <recommendedName>
        <fullName evidence="12">Exopolygalacturonase</fullName>
        <ecNumber evidence="8">3.2.1.67</ecNumber>
    </recommendedName>
    <alternativeName>
        <fullName evidence="9">Galacturan 1,4-alpha-galacturonidase</fullName>
    </alternativeName>
    <alternativeName>
        <fullName evidence="13">Pectinase</fullName>
    </alternativeName>
</protein>
<evidence type="ECO:0000256" key="2">
    <source>
        <dbReference type="ARBA" id="ARBA00008834"/>
    </source>
</evidence>
<evidence type="ECO:0000256" key="10">
    <source>
        <dbReference type="ARBA" id="ARBA00048766"/>
    </source>
</evidence>
<evidence type="ECO:0000256" key="4">
    <source>
        <dbReference type="ARBA" id="ARBA00022525"/>
    </source>
</evidence>
<proteinExistence type="inferred from homology"/>
<keyword evidence="3" id="KW-0134">Cell wall</keyword>
<dbReference type="OrthoDB" id="187139at2759"/>
<evidence type="ECO:0000313" key="16">
    <source>
        <dbReference type="EMBL" id="KMZ61329.1"/>
    </source>
</evidence>
<evidence type="ECO:0000313" key="17">
    <source>
        <dbReference type="Proteomes" id="UP000036987"/>
    </source>
</evidence>
<keyword evidence="4" id="KW-0964">Secreted</keyword>
<dbReference type="GO" id="GO:0047911">
    <property type="term" value="F:galacturan 1,4-alpha-galacturonidase activity"/>
    <property type="evidence" value="ECO:0007669"/>
    <property type="project" value="UniProtKB-EC"/>
</dbReference>
<dbReference type="AlphaFoldDB" id="A0A0K9NX52"/>
<keyword evidence="6 15" id="KW-0326">Glycosidase</keyword>
<reference evidence="17" key="1">
    <citation type="journal article" date="2016" name="Nature">
        <title>The genome of the seagrass Zostera marina reveals angiosperm adaptation to the sea.</title>
        <authorList>
            <person name="Olsen J.L."/>
            <person name="Rouze P."/>
            <person name="Verhelst B."/>
            <person name="Lin Y.-C."/>
            <person name="Bayer T."/>
            <person name="Collen J."/>
            <person name="Dattolo E."/>
            <person name="De Paoli E."/>
            <person name="Dittami S."/>
            <person name="Maumus F."/>
            <person name="Michel G."/>
            <person name="Kersting A."/>
            <person name="Lauritano C."/>
            <person name="Lohaus R."/>
            <person name="Toepel M."/>
            <person name="Tonon T."/>
            <person name="Vanneste K."/>
            <person name="Amirebrahimi M."/>
            <person name="Brakel J."/>
            <person name="Bostroem C."/>
            <person name="Chovatia M."/>
            <person name="Grimwood J."/>
            <person name="Jenkins J.W."/>
            <person name="Jueterbock A."/>
            <person name="Mraz A."/>
            <person name="Stam W.T."/>
            <person name="Tice H."/>
            <person name="Bornberg-Bauer E."/>
            <person name="Green P.J."/>
            <person name="Pearson G.A."/>
            <person name="Procaccini G."/>
            <person name="Duarte C.M."/>
            <person name="Schmutz J."/>
            <person name="Reusch T.B.H."/>
            <person name="Van de Peer Y."/>
        </authorList>
    </citation>
    <scope>NUCLEOTIDE SEQUENCE [LARGE SCALE GENOMIC DNA]</scope>
    <source>
        <strain evidence="17">cv. Finnish</strain>
    </source>
</reference>
<keyword evidence="17" id="KW-1185">Reference proteome</keyword>
<organism evidence="16 17">
    <name type="scientific">Zostera marina</name>
    <name type="common">Eelgrass</name>
    <dbReference type="NCBI Taxonomy" id="29655"/>
    <lineage>
        <taxon>Eukaryota</taxon>
        <taxon>Viridiplantae</taxon>
        <taxon>Streptophyta</taxon>
        <taxon>Embryophyta</taxon>
        <taxon>Tracheophyta</taxon>
        <taxon>Spermatophyta</taxon>
        <taxon>Magnoliopsida</taxon>
        <taxon>Liliopsida</taxon>
        <taxon>Zosteraceae</taxon>
        <taxon>Zostera</taxon>
    </lineage>
</organism>
<evidence type="ECO:0000256" key="11">
    <source>
        <dbReference type="ARBA" id="ARBA00057651"/>
    </source>
</evidence>
<evidence type="ECO:0000256" key="14">
    <source>
        <dbReference type="PROSITE-ProRule" id="PRU10052"/>
    </source>
</evidence>
<comment type="function">
    <text evidence="11">May function in depolymerizing pectin during pollen development, germination, and tube growth. Acts as an exo-polygalacturonase.</text>
</comment>
<evidence type="ECO:0000256" key="1">
    <source>
        <dbReference type="ARBA" id="ARBA00004191"/>
    </source>
</evidence>
<feature type="active site" evidence="14">
    <location>
        <position position="177"/>
    </location>
</feature>
<dbReference type="GO" id="GO:0071555">
    <property type="term" value="P:cell wall organization"/>
    <property type="evidence" value="ECO:0007669"/>
    <property type="project" value="UniProtKB-KW"/>
</dbReference>
<dbReference type="PANTHER" id="PTHR31375">
    <property type="match status" value="1"/>
</dbReference>
<dbReference type="GO" id="GO:0005975">
    <property type="term" value="P:carbohydrate metabolic process"/>
    <property type="evidence" value="ECO:0007669"/>
    <property type="project" value="InterPro"/>
</dbReference>
<dbReference type="InterPro" id="IPR012334">
    <property type="entry name" value="Pectin_lyas_fold"/>
</dbReference>
<evidence type="ECO:0000256" key="12">
    <source>
        <dbReference type="ARBA" id="ARBA00068298"/>
    </source>
</evidence>
<dbReference type="STRING" id="29655.A0A0K9NX52"/>
<keyword evidence="5 15" id="KW-0378">Hydrolase</keyword>
<evidence type="ECO:0000256" key="3">
    <source>
        <dbReference type="ARBA" id="ARBA00022512"/>
    </source>
</evidence>
<dbReference type="Proteomes" id="UP000036987">
    <property type="component" value="Unassembled WGS sequence"/>
</dbReference>
<dbReference type="PROSITE" id="PS00502">
    <property type="entry name" value="POLYGALACTURONASE"/>
    <property type="match status" value="1"/>
</dbReference>
<evidence type="ECO:0000256" key="6">
    <source>
        <dbReference type="ARBA" id="ARBA00023295"/>
    </source>
</evidence>
<dbReference type="Gene3D" id="2.160.20.10">
    <property type="entry name" value="Single-stranded right-handed beta-helix, Pectin lyase-like"/>
    <property type="match status" value="1"/>
</dbReference>
<evidence type="ECO:0000256" key="7">
    <source>
        <dbReference type="ARBA" id="ARBA00023316"/>
    </source>
</evidence>
<evidence type="ECO:0000256" key="13">
    <source>
        <dbReference type="ARBA" id="ARBA00083621"/>
    </source>
</evidence>
<keyword evidence="7" id="KW-0961">Cell wall biogenesis/degradation</keyword>
<evidence type="ECO:0000256" key="9">
    <source>
        <dbReference type="ARBA" id="ARBA00043142"/>
    </source>
</evidence>
<comment type="catalytic activity">
    <reaction evidence="10">
        <text>[(1-&gt;4)-alpha-D-galacturonosyl](n) + H2O = alpha-D-galacturonate + [(1-&gt;4)-alpha-D-galacturonosyl](n-1)</text>
        <dbReference type="Rhea" id="RHEA:14117"/>
        <dbReference type="Rhea" id="RHEA-COMP:14570"/>
        <dbReference type="Rhea" id="RHEA-COMP:14572"/>
        <dbReference type="ChEBI" id="CHEBI:15377"/>
        <dbReference type="ChEBI" id="CHEBI:58658"/>
        <dbReference type="ChEBI" id="CHEBI:140523"/>
        <dbReference type="EC" id="3.2.1.67"/>
    </reaction>
</comment>
<dbReference type="EC" id="3.2.1.67" evidence="8"/>
<comment type="similarity">
    <text evidence="2 15">Belongs to the glycosyl hydrolase 28 family.</text>
</comment>
<evidence type="ECO:0000256" key="8">
    <source>
        <dbReference type="ARBA" id="ARBA00038933"/>
    </source>
</evidence>
<dbReference type="SMART" id="SM00710">
    <property type="entry name" value="PbH1"/>
    <property type="match status" value="6"/>
</dbReference>
<dbReference type="FunFam" id="2.160.20.10:FF:000004">
    <property type="entry name" value="Pectin lyase-like superfamily protein"/>
    <property type="match status" value="1"/>
</dbReference>
<dbReference type="SUPFAM" id="SSF51126">
    <property type="entry name" value="Pectin lyase-like"/>
    <property type="match status" value="1"/>
</dbReference>
<dbReference type="InterPro" id="IPR006626">
    <property type="entry name" value="PbH1"/>
</dbReference>
<comment type="caution">
    <text evidence="16">The sequence shown here is derived from an EMBL/GenBank/DDBJ whole genome shotgun (WGS) entry which is preliminary data.</text>
</comment>